<dbReference type="Proteomes" id="UP001472677">
    <property type="component" value="Unassembled WGS sequence"/>
</dbReference>
<accession>A0ABR2ASQ4</accession>
<dbReference type="EMBL" id="JBBPBM010000346">
    <property type="protein sequence ID" value="KAK8496807.1"/>
    <property type="molecule type" value="Genomic_DNA"/>
</dbReference>
<proteinExistence type="predicted"/>
<comment type="caution">
    <text evidence="1">The sequence shown here is derived from an EMBL/GenBank/DDBJ whole genome shotgun (WGS) entry which is preliminary data.</text>
</comment>
<sequence>MVERDQDGEDVVVKDGAITEDDSMGINESLYVLQASPKIKAELEGDGISVMKLSTSPLTWSSASVVETIAEPREASTVNTL</sequence>
<name>A0ABR2ASQ4_9ROSI</name>
<organism evidence="1 2">
    <name type="scientific">Hibiscus sabdariffa</name>
    <name type="common">roselle</name>
    <dbReference type="NCBI Taxonomy" id="183260"/>
    <lineage>
        <taxon>Eukaryota</taxon>
        <taxon>Viridiplantae</taxon>
        <taxon>Streptophyta</taxon>
        <taxon>Embryophyta</taxon>
        <taxon>Tracheophyta</taxon>
        <taxon>Spermatophyta</taxon>
        <taxon>Magnoliopsida</taxon>
        <taxon>eudicotyledons</taxon>
        <taxon>Gunneridae</taxon>
        <taxon>Pentapetalae</taxon>
        <taxon>rosids</taxon>
        <taxon>malvids</taxon>
        <taxon>Malvales</taxon>
        <taxon>Malvaceae</taxon>
        <taxon>Malvoideae</taxon>
        <taxon>Hibiscus</taxon>
    </lineage>
</organism>
<evidence type="ECO:0000313" key="1">
    <source>
        <dbReference type="EMBL" id="KAK8496807.1"/>
    </source>
</evidence>
<protein>
    <submittedName>
        <fullName evidence="1">Uncharacterized protein</fullName>
    </submittedName>
</protein>
<gene>
    <name evidence="1" type="ORF">V6N12_008682</name>
</gene>
<reference evidence="1 2" key="1">
    <citation type="journal article" date="2024" name="G3 (Bethesda)">
        <title>Genome assembly of Hibiscus sabdariffa L. provides insights into metabolisms of medicinal natural products.</title>
        <authorList>
            <person name="Kim T."/>
        </authorList>
    </citation>
    <scope>NUCLEOTIDE SEQUENCE [LARGE SCALE GENOMIC DNA]</scope>
    <source>
        <strain evidence="1">TK-2024</strain>
        <tissue evidence="1">Old leaves</tissue>
    </source>
</reference>
<keyword evidence="2" id="KW-1185">Reference proteome</keyword>
<evidence type="ECO:0000313" key="2">
    <source>
        <dbReference type="Proteomes" id="UP001472677"/>
    </source>
</evidence>